<keyword evidence="3" id="KW-1185">Reference proteome</keyword>
<gene>
    <name evidence="2" type="ORF">NA56DRAFT_704464</name>
</gene>
<reference evidence="2 3" key="1">
    <citation type="submission" date="2016-05" db="EMBL/GenBank/DDBJ databases">
        <title>A degradative enzymes factory behind the ericoid mycorrhizal symbiosis.</title>
        <authorList>
            <consortium name="DOE Joint Genome Institute"/>
            <person name="Martino E."/>
            <person name="Morin E."/>
            <person name="Grelet G."/>
            <person name="Kuo A."/>
            <person name="Kohler A."/>
            <person name="Daghino S."/>
            <person name="Barry K."/>
            <person name="Choi C."/>
            <person name="Cichocki N."/>
            <person name="Clum A."/>
            <person name="Copeland A."/>
            <person name="Hainaut M."/>
            <person name="Haridas S."/>
            <person name="Labutti K."/>
            <person name="Lindquist E."/>
            <person name="Lipzen A."/>
            <person name="Khouja H.-R."/>
            <person name="Murat C."/>
            <person name="Ohm R."/>
            <person name="Olson A."/>
            <person name="Spatafora J."/>
            <person name="Veneault-Fourrey C."/>
            <person name="Henrissat B."/>
            <person name="Grigoriev I."/>
            <person name="Martin F."/>
            <person name="Perotto S."/>
        </authorList>
    </citation>
    <scope>NUCLEOTIDE SEQUENCE [LARGE SCALE GENOMIC DNA]</scope>
    <source>
        <strain evidence="2 3">UAMH 7357</strain>
    </source>
</reference>
<accession>A0A2J6Q305</accession>
<keyword evidence="1" id="KW-0812">Transmembrane</keyword>
<keyword evidence="1" id="KW-1133">Transmembrane helix</keyword>
<sequence length="547" mass="59742">MPTFCNTIHYGTTCSNDCQPSSEQGDLMQWMSSMCSKFNGWNGDFPVIDNVPYWLLTQAPIATYLTCTANTGCCEAVNRILDEQNTTVRCQSASSCAQPTESVDWPEFCTSIQYGQTCSNSCNYCWGRDDLATWMSNTCSWTNDWTGSLPADWSSIFLHPLREDLIPWHWNVSWSPPNQKSATASRRAVQTPVAPHCPSAGASLGAFAAGNIIMAVIMPILGRRSIIFMRTPGFASVNVGQLVLLWCTKPRLAWMVMLYLLPREAEATMYTGAAASTLFAETILHLVSAHFMASAAPGGHDALMMYAGALMWLAWFVFAIAACSWIVFGVNDYLQKLPDSLNGLRGNLTVLCRYPFKNRDSVQEAVKQFAGGGSGGSGDDARFYEDGRSPARDHRCQTQGRVLPPLSLEFSTFRDYATEGHAAATAAKVAESIHLNGLRGELNQARSQLRSLEKQNPLAIASKLRHPIRTAQILLAGYQPPQTGTNSLERKIAKKLNILAITQQCEASSIRIKGWNATISYCPPNLPAIAAIWTLFSATGAASGASV</sequence>
<protein>
    <submittedName>
        <fullName evidence="2">Uncharacterized protein</fullName>
    </submittedName>
</protein>
<keyword evidence="1" id="KW-0472">Membrane</keyword>
<feature type="transmembrane region" description="Helical" evidence="1">
    <location>
        <begin position="267"/>
        <end position="291"/>
    </location>
</feature>
<evidence type="ECO:0000313" key="3">
    <source>
        <dbReference type="Proteomes" id="UP000235672"/>
    </source>
</evidence>
<feature type="transmembrane region" description="Helical" evidence="1">
    <location>
        <begin position="303"/>
        <end position="328"/>
    </location>
</feature>
<evidence type="ECO:0000313" key="2">
    <source>
        <dbReference type="EMBL" id="PMD20658.1"/>
    </source>
</evidence>
<organism evidence="2 3">
    <name type="scientific">Hyaloscypha hepaticicola</name>
    <dbReference type="NCBI Taxonomy" id="2082293"/>
    <lineage>
        <taxon>Eukaryota</taxon>
        <taxon>Fungi</taxon>
        <taxon>Dikarya</taxon>
        <taxon>Ascomycota</taxon>
        <taxon>Pezizomycotina</taxon>
        <taxon>Leotiomycetes</taxon>
        <taxon>Helotiales</taxon>
        <taxon>Hyaloscyphaceae</taxon>
        <taxon>Hyaloscypha</taxon>
    </lineage>
</organism>
<dbReference type="EMBL" id="KZ613484">
    <property type="protein sequence ID" value="PMD20658.1"/>
    <property type="molecule type" value="Genomic_DNA"/>
</dbReference>
<dbReference type="Proteomes" id="UP000235672">
    <property type="component" value="Unassembled WGS sequence"/>
</dbReference>
<proteinExistence type="predicted"/>
<evidence type="ECO:0000256" key="1">
    <source>
        <dbReference type="SAM" id="Phobius"/>
    </source>
</evidence>
<feature type="transmembrane region" description="Helical" evidence="1">
    <location>
        <begin position="200"/>
        <end position="221"/>
    </location>
</feature>
<dbReference type="AlphaFoldDB" id="A0A2J6Q305"/>
<name>A0A2J6Q305_9HELO</name>
<dbReference type="OrthoDB" id="3525430at2759"/>